<dbReference type="EMBL" id="OGTW02000063">
    <property type="protein sequence ID" value="SPS11498.1"/>
    <property type="molecule type" value="Genomic_DNA"/>
</dbReference>
<dbReference type="Pfam" id="PF14659">
    <property type="entry name" value="Phage_int_SAM_3"/>
    <property type="match status" value="1"/>
</dbReference>
<evidence type="ECO:0000313" key="8">
    <source>
        <dbReference type="EMBL" id="SPS11498.1"/>
    </source>
</evidence>
<dbReference type="GO" id="GO:0003677">
    <property type="term" value="F:DNA binding"/>
    <property type="evidence" value="ECO:0007669"/>
    <property type="project" value="UniProtKB-KW"/>
</dbReference>
<evidence type="ECO:0000256" key="1">
    <source>
        <dbReference type="ARBA" id="ARBA00008857"/>
    </source>
</evidence>
<dbReference type="EMBL" id="OGTW01000063">
    <property type="protein sequence ID" value="SPB25971.1"/>
    <property type="molecule type" value="Genomic_DNA"/>
</dbReference>
<dbReference type="InterPro" id="IPR050090">
    <property type="entry name" value="Tyrosine_recombinase_XerCD"/>
</dbReference>
<dbReference type="GO" id="GO:0006310">
    <property type="term" value="P:DNA recombination"/>
    <property type="evidence" value="ECO:0007669"/>
    <property type="project" value="UniProtKB-KW"/>
</dbReference>
<proteinExistence type="inferred from homology"/>
<dbReference type="Proteomes" id="UP000279235">
    <property type="component" value="Unassembled WGS sequence"/>
</dbReference>
<dbReference type="SUPFAM" id="SSF56349">
    <property type="entry name" value="DNA breaking-rejoining enzymes"/>
    <property type="match status" value="1"/>
</dbReference>
<dbReference type="Pfam" id="PF00589">
    <property type="entry name" value="Phage_integrase"/>
    <property type="match status" value="1"/>
</dbReference>
<reference evidence="8" key="3">
    <citation type="submission" date="2018-05" db="EMBL/GenBank/DDBJ databases">
        <authorList>
            <person name="Lanie J.A."/>
            <person name="Ng W.-L."/>
            <person name="Kazmierczak K.M."/>
            <person name="Andrzejewski T.M."/>
            <person name="Davidsen T.M."/>
            <person name="Wayne K.J."/>
            <person name="Tettelin H."/>
            <person name="Glass J.I."/>
            <person name="Rusch D."/>
            <person name="Podicherti R."/>
            <person name="Tsui H.-C.T."/>
            <person name="Winkler M.E."/>
        </authorList>
    </citation>
    <scope>NUCLEOTIDE SEQUENCE</scope>
    <source>
        <strain evidence="8">Lactococcus lactis</strain>
    </source>
</reference>
<dbReference type="EMBL" id="JARQDL010000012">
    <property type="protein sequence ID" value="MDT2946719.1"/>
    <property type="molecule type" value="Genomic_DNA"/>
</dbReference>
<name>A0A2X0R1Q9_9LACT</name>
<evidence type="ECO:0000256" key="3">
    <source>
        <dbReference type="ARBA" id="ARBA00023125"/>
    </source>
</evidence>
<evidence type="ECO:0000256" key="2">
    <source>
        <dbReference type="ARBA" id="ARBA00022908"/>
    </source>
</evidence>
<dbReference type="GO" id="GO:0015074">
    <property type="term" value="P:DNA integration"/>
    <property type="evidence" value="ECO:0007669"/>
    <property type="project" value="UniProtKB-KW"/>
</dbReference>
<dbReference type="PROSITE" id="PS51898">
    <property type="entry name" value="TYR_RECOMBINASE"/>
    <property type="match status" value="1"/>
</dbReference>
<keyword evidence="2" id="KW-0229">DNA integration</keyword>
<keyword evidence="3" id="KW-0238">DNA-binding</keyword>
<evidence type="ECO:0000256" key="4">
    <source>
        <dbReference type="ARBA" id="ARBA00023172"/>
    </source>
</evidence>
<dbReference type="PANTHER" id="PTHR30349:SF64">
    <property type="entry name" value="PROPHAGE INTEGRASE INTD-RELATED"/>
    <property type="match status" value="1"/>
</dbReference>
<evidence type="ECO:0000259" key="5">
    <source>
        <dbReference type="PROSITE" id="PS51898"/>
    </source>
</evidence>
<reference evidence="6" key="4">
    <citation type="submission" date="2023-03" db="EMBL/GenBank/DDBJ databases">
        <authorList>
            <person name="Shen W."/>
            <person name="Cai J."/>
        </authorList>
    </citation>
    <scope>NUCLEOTIDE SEQUENCE</scope>
    <source>
        <strain evidence="6">Y37</strain>
    </source>
</reference>
<dbReference type="CDD" id="cd01189">
    <property type="entry name" value="INT_ICEBs1_C_like"/>
    <property type="match status" value="1"/>
</dbReference>
<dbReference type="Gene3D" id="1.10.150.130">
    <property type="match status" value="1"/>
</dbReference>
<dbReference type="InterPro" id="IPR011010">
    <property type="entry name" value="DNA_brk_join_enz"/>
</dbReference>
<dbReference type="RefSeq" id="WP_014571790.1">
    <property type="nucleotide sequence ID" value="NZ_CP151683.1"/>
</dbReference>
<comment type="similarity">
    <text evidence="1">Belongs to the 'phage' integrase family.</text>
</comment>
<gene>
    <name evidence="8" type="primary">Int-Tn_4</name>
    <name evidence="8" type="ORF">AMHIJAGA_01432</name>
    <name evidence="6" type="ORF">P7I04_11890</name>
</gene>
<protein>
    <submittedName>
        <fullName evidence="8">Transposase from transposon Tn916</fullName>
    </submittedName>
    <submittedName>
        <fullName evidence="6">Tyrosine-type recombinase/integrase</fullName>
    </submittedName>
</protein>
<dbReference type="Gene3D" id="1.10.443.10">
    <property type="entry name" value="Intergrase catalytic core"/>
    <property type="match status" value="1"/>
</dbReference>
<sequence length="421" mass="48158">MQKEIIVHNDKKVTKTIKNDGSVSYSQKSVYLGIDSKTGKPVKTTITAKTLRALDRKIVTAKLDFEKYGSTRKEQVKITNFKDLAEVWFVSFETWASSENTLNRVQGYLSTYIIPRFGEYQPNKIEPSDIQIWVNELALNAQNSLNSGKNYSEKGKAKDFGAIVHKLSDIFDFGITNFGLKINPAKTVKIPPKPKANKKRIMILTDDNLSKWLNFLNVLEESRGNRRFKIICDTLLCSALRINELLALTIKDLDFKNSEILVNKTLMWKRANKKLGIKGKVICKPTPKTDSSCRSVPVPLDTLNHLKEFHEEMNQYFKKNNLATSDLIFPTIYGNYMCDRNERVTLKKRLRDLDLPDYGFHIFRHTHASIMLNAGANWKELQVRMGHKSIATTMDIYAELAPKKKADAVNIFLNKIEELSS</sequence>
<dbReference type="InterPro" id="IPR004107">
    <property type="entry name" value="Integrase_SAM-like_N"/>
</dbReference>
<dbReference type="AlphaFoldDB" id="A0A2X0R1Q9"/>
<dbReference type="InterPro" id="IPR010998">
    <property type="entry name" value="Integrase_recombinase_N"/>
</dbReference>
<dbReference type="InterPro" id="IPR013762">
    <property type="entry name" value="Integrase-like_cat_sf"/>
</dbReference>
<evidence type="ECO:0000313" key="7">
    <source>
        <dbReference type="EMBL" id="SPB25971.1"/>
    </source>
</evidence>
<evidence type="ECO:0000313" key="6">
    <source>
        <dbReference type="EMBL" id="MDT2946719.1"/>
    </source>
</evidence>
<organism evidence="8 9">
    <name type="scientific">Lactococcus lactis</name>
    <dbReference type="NCBI Taxonomy" id="1358"/>
    <lineage>
        <taxon>Bacteria</taxon>
        <taxon>Bacillati</taxon>
        <taxon>Bacillota</taxon>
        <taxon>Bacilli</taxon>
        <taxon>Lactobacillales</taxon>
        <taxon>Streptococcaceae</taxon>
        <taxon>Lactococcus</taxon>
    </lineage>
</organism>
<keyword evidence="4" id="KW-0233">DNA recombination</keyword>
<reference evidence="7" key="1">
    <citation type="submission" date="2018-01" db="EMBL/GenBank/DDBJ databases">
        <authorList>
            <person name="Gaut B.S."/>
            <person name="Morton B.R."/>
            <person name="Clegg M.T."/>
            <person name="Duvall M.R."/>
        </authorList>
    </citation>
    <scope>NUCLEOTIDE SEQUENCE</scope>
    <source>
        <strain evidence="7">Lactococcus lactis</strain>
    </source>
</reference>
<dbReference type="Proteomes" id="UP001250218">
    <property type="component" value="Unassembled WGS sequence"/>
</dbReference>
<feature type="domain" description="Tyr recombinase" evidence="5">
    <location>
        <begin position="199"/>
        <end position="410"/>
    </location>
</feature>
<dbReference type="PANTHER" id="PTHR30349">
    <property type="entry name" value="PHAGE INTEGRASE-RELATED"/>
    <property type="match status" value="1"/>
</dbReference>
<evidence type="ECO:0000313" key="9">
    <source>
        <dbReference type="Proteomes" id="UP000279235"/>
    </source>
</evidence>
<reference evidence="9" key="2">
    <citation type="submission" date="2018-05" db="EMBL/GenBank/DDBJ databases">
        <authorList>
            <person name="Duru I."/>
        </authorList>
    </citation>
    <scope>NUCLEOTIDE SEQUENCE [LARGE SCALE GENOMIC DNA]</scope>
</reference>
<dbReference type="InterPro" id="IPR002104">
    <property type="entry name" value="Integrase_catalytic"/>
</dbReference>
<accession>A0A2X0R1Q9</accession>